<keyword evidence="3" id="KW-1185">Reference proteome</keyword>
<dbReference type="Gene3D" id="3.10.180.10">
    <property type="entry name" value="2,3-Dihydroxybiphenyl 1,2-Dioxygenase, domain 1"/>
    <property type="match status" value="1"/>
</dbReference>
<reference evidence="2 3" key="1">
    <citation type="submission" date="2024-09" db="EMBL/GenBank/DDBJ databases">
        <authorList>
            <person name="Sun Q."/>
            <person name="Mori K."/>
        </authorList>
    </citation>
    <scope>NUCLEOTIDE SEQUENCE [LARGE SCALE GENOMIC DNA]</scope>
    <source>
        <strain evidence="2 3">JCM 9767</strain>
    </source>
</reference>
<evidence type="ECO:0000313" key="3">
    <source>
        <dbReference type="Proteomes" id="UP001589753"/>
    </source>
</evidence>
<sequence>MPGFVANALRLGAETVGEHEGWAVLRSPAGQLFRAVPWHGESVRPPVVHGGRPGQVRPETGEPARRPD</sequence>
<dbReference type="Proteomes" id="UP001589753">
    <property type="component" value="Unassembled WGS sequence"/>
</dbReference>
<evidence type="ECO:0000313" key="2">
    <source>
        <dbReference type="EMBL" id="MFB9349851.1"/>
    </source>
</evidence>
<organism evidence="2 3">
    <name type="scientific">Streptomyces heliomycini</name>
    <dbReference type="NCBI Taxonomy" id="284032"/>
    <lineage>
        <taxon>Bacteria</taxon>
        <taxon>Bacillati</taxon>
        <taxon>Actinomycetota</taxon>
        <taxon>Actinomycetes</taxon>
        <taxon>Kitasatosporales</taxon>
        <taxon>Streptomycetaceae</taxon>
        <taxon>Streptomyces</taxon>
    </lineage>
</organism>
<dbReference type="InterPro" id="IPR029068">
    <property type="entry name" value="Glyas_Bleomycin-R_OHBP_Dase"/>
</dbReference>
<dbReference type="RefSeq" id="WP_051843643.1">
    <property type="nucleotide sequence ID" value="NZ_JBHMDI010000057.1"/>
</dbReference>
<accession>A0ABV5LCE4</accession>
<proteinExistence type="predicted"/>
<dbReference type="EMBL" id="JBHMDI010000057">
    <property type="protein sequence ID" value="MFB9349851.1"/>
    <property type="molecule type" value="Genomic_DNA"/>
</dbReference>
<gene>
    <name evidence="2" type="ORF">ACFFUA_20755</name>
</gene>
<feature type="region of interest" description="Disordered" evidence="1">
    <location>
        <begin position="44"/>
        <end position="68"/>
    </location>
</feature>
<comment type="caution">
    <text evidence="2">The sequence shown here is derived from an EMBL/GenBank/DDBJ whole genome shotgun (WGS) entry which is preliminary data.</text>
</comment>
<evidence type="ECO:0000256" key="1">
    <source>
        <dbReference type="SAM" id="MobiDB-lite"/>
    </source>
</evidence>
<feature type="compositionally biased region" description="Basic and acidic residues" evidence="1">
    <location>
        <begin position="59"/>
        <end position="68"/>
    </location>
</feature>
<protein>
    <submittedName>
        <fullName evidence="2">Uncharacterized protein</fullName>
    </submittedName>
</protein>
<name>A0ABV5LCE4_9ACTN</name>